<feature type="domain" description="SHSP" evidence="3">
    <location>
        <begin position="59"/>
        <end position="175"/>
    </location>
</feature>
<comment type="similarity">
    <text evidence="1 2">Belongs to the small heat shock protein (HSP20) family.</text>
</comment>
<dbReference type="OrthoDB" id="9814487at2"/>
<dbReference type="InterPro" id="IPR002068">
    <property type="entry name" value="A-crystallin/Hsp20_dom"/>
</dbReference>
<dbReference type="CDD" id="cd06464">
    <property type="entry name" value="ACD_sHsps-like"/>
    <property type="match status" value="1"/>
</dbReference>
<evidence type="ECO:0000256" key="2">
    <source>
        <dbReference type="RuleBase" id="RU003616"/>
    </source>
</evidence>
<sequence>MTSLTKHNRRNRTLAPWRNRLFTPWRHDLLSPLSNRMFTPNFNDFSSLMGFDDAFEKDFFEKNLVPAMNVKELDDYFEIEFAVPGFKKNDFEVSIENDVLWVSADKELEETKEEDNYSRKEFSYKSFKRSCTLPESVDLDQEIKANYNNGILMITLLKNENLVEETPLKKVIDVK</sequence>
<reference evidence="4 5" key="1">
    <citation type="submission" date="2018-07" db="EMBL/GenBank/DDBJ databases">
        <title>Genomic Encyclopedia of Type Strains, Phase III (KMG-III): the genomes of soil and plant-associated and newly described type strains.</title>
        <authorList>
            <person name="Whitman W."/>
        </authorList>
    </citation>
    <scope>NUCLEOTIDE SEQUENCE [LARGE SCALE GENOMIC DNA]</scope>
    <source>
        <strain evidence="4 5">CECT 8487</strain>
    </source>
</reference>
<dbReference type="RefSeq" id="WP_116039022.1">
    <property type="nucleotide sequence ID" value="NZ_QRDX01000001.1"/>
</dbReference>
<dbReference type="EMBL" id="QRDX01000001">
    <property type="protein sequence ID" value="RED50061.1"/>
    <property type="molecule type" value="Genomic_DNA"/>
</dbReference>
<dbReference type="PANTHER" id="PTHR11527">
    <property type="entry name" value="HEAT-SHOCK PROTEIN 20 FAMILY MEMBER"/>
    <property type="match status" value="1"/>
</dbReference>
<dbReference type="AlphaFoldDB" id="A0A3D9HL75"/>
<accession>A0A3D9HL75</accession>
<evidence type="ECO:0000259" key="3">
    <source>
        <dbReference type="PROSITE" id="PS01031"/>
    </source>
</evidence>
<gene>
    <name evidence="4" type="ORF">DFQ02_10183</name>
</gene>
<name>A0A3D9HL75_9FLAO</name>
<organism evidence="4 5">
    <name type="scientific">Seonamhaeicola aphaedonensis</name>
    <dbReference type="NCBI Taxonomy" id="1461338"/>
    <lineage>
        <taxon>Bacteria</taxon>
        <taxon>Pseudomonadati</taxon>
        <taxon>Bacteroidota</taxon>
        <taxon>Flavobacteriia</taxon>
        <taxon>Flavobacteriales</taxon>
        <taxon>Flavobacteriaceae</taxon>
    </lineage>
</organism>
<dbReference type="SUPFAM" id="SSF49764">
    <property type="entry name" value="HSP20-like chaperones"/>
    <property type="match status" value="1"/>
</dbReference>
<evidence type="ECO:0000313" key="5">
    <source>
        <dbReference type="Proteomes" id="UP000256629"/>
    </source>
</evidence>
<evidence type="ECO:0000256" key="1">
    <source>
        <dbReference type="PROSITE-ProRule" id="PRU00285"/>
    </source>
</evidence>
<proteinExistence type="inferred from homology"/>
<dbReference type="InterPro" id="IPR031107">
    <property type="entry name" value="Small_HSP"/>
</dbReference>
<evidence type="ECO:0000313" key="4">
    <source>
        <dbReference type="EMBL" id="RED50061.1"/>
    </source>
</evidence>
<keyword evidence="5" id="KW-1185">Reference proteome</keyword>
<dbReference type="Gene3D" id="2.60.40.790">
    <property type="match status" value="1"/>
</dbReference>
<comment type="caution">
    <text evidence="4">The sequence shown here is derived from an EMBL/GenBank/DDBJ whole genome shotgun (WGS) entry which is preliminary data.</text>
</comment>
<dbReference type="InterPro" id="IPR008978">
    <property type="entry name" value="HSP20-like_chaperone"/>
</dbReference>
<dbReference type="PROSITE" id="PS01031">
    <property type="entry name" value="SHSP"/>
    <property type="match status" value="1"/>
</dbReference>
<protein>
    <submittedName>
        <fullName evidence="4">HSP20 family molecular chaperone IbpA</fullName>
    </submittedName>
</protein>
<dbReference type="Pfam" id="PF00011">
    <property type="entry name" value="HSP20"/>
    <property type="match status" value="1"/>
</dbReference>
<dbReference type="Proteomes" id="UP000256629">
    <property type="component" value="Unassembled WGS sequence"/>
</dbReference>